<dbReference type="InterPro" id="IPR008984">
    <property type="entry name" value="SMAD_FHA_dom_sf"/>
</dbReference>
<reference evidence="6 7" key="1">
    <citation type="submission" date="2014-02" db="EMBL/GenBank/DDBJ databases">
        <title>The small core and large imbalanced accessory genome model reveals a collaborative survival strategy of Sorangium cellulosum strains in nature.</title>
        <authorList>
            <person name="Han K."/>
            <person name="Peng R."/>
            <person name="Blom J."/>
            <person name="Li Y.-Z."/>
        </authorList>
    </citation>
    <scope>NUCLEOTIDE SEQUENCE [LARGE SCALE GENOMIC DNA]</scope>
    <source>
        <strain evidence="6 7">So0157-18</strain>
    </source>
</reference>
<dbReference type="InterPro" id="IPR000253">
    <property type="entry name" value="FHA_dom"/>
</dbReference>
<evidence type="ECO:0000256" key="1">
    <source>
        <dbReference type="ARBA" id="ARBA00022741"/>
    </source>
</evidence>
<feature type="domain" description="Sigma-54 factor interaction" evidence="5">
    <location>
        <begin position="147"/>
        <end position="371"/>
    </location>
</feature>
<gene>
    <name evidence="6" type="ORF">BE04_31065</name>
</gene>
<dbReference type="PANTHER" id="PTHR32071:SF57">
    <property type="entry name" value="C4-DICARBOXYLATE TRANSPORT TRANSCRIPTIONAL REGULATORY PROTEIN DCTD"/>
    <property type="match status" value="1"/>
</dbReference>
<dbReference type="Proteomes" id="UP000075604">
    <property type="component" value="Unassembled WGS sequence"/>
</dbReference>
<evidence type="ECO:0000259" key="5">
    <source>
        <dbReference type="PROSITE" id="PS50045"/>
    </source>
</evidence>
<keyword evidence="1" id="KW-0547">Nucleotide-binding</keyword>
<evidence type="ECO:0008006" key="8">
    <source>
        <dbReference type="Google" id="ProtNLM"/>
    </source>
</evidence>
<dbReference type="Gene3D" id="2.60.200.20">
    <property type="match status" value="1"/>
</dbReference>
<dbReference type="Pfam" id="PF00158">
    <property type="entry name" value="Sigma54_activat"/>
    <property type="match status" value="1"/>
</dbReference>
<dbReference type="InterPro" id="IPR058031">
    <property type="entry name" value="AAA_lid_NorR"/>
</dbReference>
<organism evidence="6 7">
    <name type="scientific">Sorangium cellulosum</name>
    <name type="common">Polyangium cellulosum</name>
    <dbReference type="NCBI Taxonomy" id="56"/>
    <lineage>
        <taxon>Bacteria</taxon>
        <taxon>Pseudomonadati</taxon>
        <taxon>Myxococcota</taxon>
        <taxon>Polyangia</taxon>
        <taxon>Polyangiales</taxon>
        <taxon>Polyangiaceae</taxon>
        <taxon>Sorangium</taxon>
    </lineage>
</organism>
<feature type="compositionally biased region" description="Polar residues" evidence="3">
    <location>
        <begin position="1"/>
        <end position="12"/>
    </location>
</feature>
<evidence type="ECO:0000259" key="4">
    <source>
        <dbReference type="PROSITE" id="PS50006"/>
    </source>
</evidence>
<dbReference type="Gene3D" id="1.10.10.60">
    <property type="entry name" value="Homeodomain-like"/>
    <property type="match status" value="1"/>
</dbReference>
<dbReference type="GO" id="GO:0005524">
    <property type="term" value="F:ATP binding"/>
    <property type="evidence" value="ECO:0007669"/>
    <property type="project" value="UniProtKB-KW"/>
</dbReference>
<dbReference type="Gene3D" id="3.40.50.300">
    <property type="entry name" value="P-loop containing nucleotide triphosphate hydrolases"/>
    <property type="match status" value="1"/>
</dbReference>
<dbReference type="PROSITE" id="PS50006">
    <property type="entry name" value="FHA_DOMAIN"/>
    <property type="match status" value="1"/>
</dbReference>
<dbReference type="Pfam" id="PF25601">
    <property type="entry name" value="AAA_lid_14"/>
    <property type="match status" value="1"/>
</dbReference>
<dbReference type="PANTHER" id="PTHR32071">
    <property type="entry name" value="TRANSCRIPTIONAL REGULATORY PROTEIN"/>
    <property type="match status" value="1"/>
</dbReference>
<dbReference type="Pfam" id="PF00498">
    <property type="entry name" value="FHA"/>
    <property type="match status" value="1"/>
</dbReference>
<dbReference type="SUPFAM" id="SSF52540">
    <property type="entry name" value="P-loop containing nucleoside triphosphate hydrolases"/>
    <property type="match status" value="1"/>
</dbReference>
<evidence type="ECO:0000313" key="7">
    <source>
        <dbReference type="Proteomes" id="UP000075604"/>
    </source>
</evidence>
<dbReference type="CDD" id="cd00060">
    <property type="entry name" value="FHA"/>
    <property type="match status" value="1"/>
</dbReference>
<dbReference type="InterPro" id="IPR003593">
    <property type="entry name" value="AAA+_ATPase"/>
</dbReference>
<keyword evidence="2" id="KW-0067">ATP-binding</keyword>
<dbReference type="InterPro" id="IPR002078">
    <property type="entry name" value="Sigma_54_int"/>
</dbReference>
<dbReference type="InterPro" id="IPR027417">
    <property type="entry name" value="P-loop_NTPase"/>
</dbReference>
<evidence type="ECO:0000256" key="2">
    <source>
        <dbReference type="ARBA" id="ARBA00022840"/>
    </source>
</evidence>
<dbReference type="Gene3D" id="1.10.8.60">
    <property type="match status" value="1"/>
</dbReference>
<feature type="region of interest" description="Disordered" evidence="3">
    <location>
        <begin position="1"/>
        <end position="32"/>
    </location>
</feature>
<evidence type="ECO:0000256" key="3">
    <source>
        <dbReference type="SAM" id="MobiDB-lite"/>
    </source>
</evidence>
<feature type="domain" description="FHA" evidence="4">
    <location>
        <begin position="60"/>
        <end position="111"/>
    </location>
</feature>
<dbReference type="EMBL" id="JELX01001418">
    <property type="protein sequence ID" value="KYF59072.1"/>
    <property type="molecule type" value="Genomic_DNA"/>
</dbReference>
<name>A0A150PTS6_SORCE</name>
<dbReference type="SMART" id="SM00240">
    <property type="entry name" value="FHA"/>
    <property type="match status" value="1"/>
</dbReference>
<sequence>MRFQRDVTTQGPSATATSTAAEEPDSVDSGSEMDWSLSVVHHQEEDFVGARKPLPAGTALSLGRDASCLGEGCLSSSRISRHHAELVAHADHVRIEDKGSRNGTYVNGQRVTDGRDLVGGEIIGIGPVLLLVNRAPHRFDVPESTLFVGRSHALARVLRQIELFAPGPGPVLLRGETGTGKELAAREIHEKSGRGGAFKPVNCGGLTGEVLHSELFGHVRGAFTGALRDRPGLFASADRGTAFLDEIGDAPANVQVSLLRFLDDHRVMPLGGDSARLVDTRVVAASNVDFEALIASGRFREDLYARVSGCTIRLPPLRERVEDIPLLVRHLVRTFAGKDRPVQPEFMLAMLLYRWPRNIRELAAVIRRAVLEAPVEDPIRASPELMAALPRGVRAAVDAAPPEVEACPRPDAAGLRALLEKHRGNVAFTAASLRVSRNTVYRWLKELDISLEDYRPPRS</sequence>
<evidence type="ECO:0000313" key="6">
    <source>
        <dbReference type="EMBL" id="KYF59072.1"/>
    </source>
</evidence>
<proteinExistence type="predicted"/>
<dbReference type="SUPFAM" id="SSF46689">
    <property type="entry name" value="Homeodomain-like"/>
    <property type="match status" value="1"/>
</dbReference>
<dbReference type="SMART" id="SM00382">
    <property type="entry name" value="AAA"/>
    <property type="match status" value="1"/>
</dbReference>
<comment type="caution">
    <text evidence="6">The sequence shown here is derived from an EMBL/GenBank/DDBJ whole genome shotgun (WGS) entry which is preliminary data.</text>
</comment>
<protein>
    <recommendedName>
        <fullName evidence="8">Fis family transcriptional regulator</fullName>
    </recommendedName>
</protein>
<dbReference type="FunFam" id="3.40.50.300:FF:000006">
    <property type="entry name" value="DNA-binding transcriptional regulator NtrC"/>
    <property type="match status" value="1"/>
</dbReference>
<dbReference type="SUPFAM" id="SSF49879">
    <property type="entry name" value="SMAD/FHA domain"/>
    <property type="match status" value="1"/>
</dbReference>
<dbReference type="CDD" id="cd00009">
    <property type="entry name" value="AAA"/>
    <property type="match status" value="1"/>
</dbReference>
<dbReference type="AlphaFoldDB" id="A0A150PTS6"/>
<accession>A0A150PTS6</accession>
<dbReference type="InterPro" id="IPR009057">
    <property type="entry name" value="Homeodomain-like_sf"/>
</dbReference>
<dbReference type="GO" id="GO:0006355">
    <property type="term" value="P:regulation of DNA-templated transcription"/>
    <property type="evidence" value="ECO:0007669"/>
    <property type="project" value="InterPro"/>
</dbReference>
<dbReference type="PROSITE" id="PS50045">
    <property type="entry name" value="SIGMA54_INTERACT_4"/>
    <property type="match status" value="1"/>
</dbReference>